<name>A0ABQ5GMY7_9ASTR</name>
<feature type="region of interest" description="Disordered" evidence="1">
    <location>
        <begin position="1"/>
        <end position="33"/>
    </location>
</feature>
<sequence>MERKIDGWEKSQNVPSEPTDGIKPPPPPETQTEHVNVVFTGSGKLREHMIMKPDHRDPNAQDNTRRLGSLLPKLIYSPCIVDWGVLNQMRCGEEIEEMLMIRLIVEGTNDEIFTSEAWLRVFNIKERIYTELCHEFYSTYEFDEVCTNEELNTKKIIKFRLCGRAFSWTLLDFARRLGLYHNEEIEEDGFDFYFQGGLRSDENFNAREYWASISR</sequence>
<gene>
    <name evidence="2" type="ORF">Tco_1043748</name>
</gene>
<keyword evidence="3" id="KW-1185">Reference proteome</keyword>
<accession>A0ABQ5GMY7</accession>
<evidence type="ECO:0008006" key="4">
    <source>
        <dbReference type="Google" id="ProtNLM"/>
    </source>
</evidence>
<comment type="caution">
    <text evidence="2">The sequence shown here is derived from an EMBL/GenBank/DDBJ whole genome shotgun (WGS) entry which is preliminary data.</text>
</comment>
<organism evidence="2 3">
    <name type="scientific">Tanacetum coccineum</name>
    <dbReference type="NCBI Taxonomy" id="301880"/>
    <lineage>
        <taxon>Eukaryota</taxon>
        <taxon>Viridiplantae</taxon>
        <taxon>Streptophyta</taxon>
        <taxon>Embryophyta</taxon>
        <taxon>Tracheophyta</taxon>
        <taxon>Spermatophyta</taxon>
        <taxon>Magnoliopsida</taxon>
        <taxon>eudicotyledons</taxon>
        <taxon>Gunneridae</taxon>
        <taxon>Pentapetalae</taxon>
        <taxon>asterids</taxon>
        <taxon>campanulids</taxon>
        <taxon>Asterales</taxon>
        <taxon>Asteraceae</taxon>
        <taxon>Asteroideae</taxon>
        <taxon>Anthemideae</taxon>
        <taxon>Anthemidinae</taxon>
        <taxon>Tanacetum</taxon>
    </lineage>
</organism>
<dbReference type="Proteomes" id="UP001151760">
    <property type="component" value="Unassembled WGS sequence"/>
</dbReference>
<dbReference type="EMBL" id="BQNB010018675">
    <property type="protein sequence ID" value="GJT77023.1"/>
    <property type="molecule type" value="Genomic_DNA"/>
</dbReference>
<evidence type="ECO:0000313" key="3">
    <source>
        <dbReference type="Proteomes" id="UP001151760"/>
    </source>
</evidence>
<evidence type="ECO:0000313" key="2">
    <source>
        <dbReference type="EMBL" id="GJT77023.1"/>
    </source>
</evidence>
<proteinExistence type="predicted"/>
<evidence type="ECO:0000256" key="1">
    <source>
        <dbReference type="SAM" id="MobiDB-lite"/>
    </source>
</evidence>
<reference evidence="2" key="2">
    <citation type="submission" date="2022-01" db="EMBL/GenBank/DDBJ databases">
        <authorList>
            <person name="Yamashiro T."/>
            <person name="Shiraishi A."/>
            <person name="Satake H."/>
            <person name="Nakayama K."/>
        </authorList>
    </citation>
    <scope>NUCLEOTIDE SEQUENCE</scope>
</reference>
<reference evidence="2" key="1">
    <citation type="journal article" date="2022" name="Int. J. Mol. Sci.">
        <title>Draft Genome of Tanacetum Coccineum: Genomic Comparison of Closely Related Tanacetum-Family Plants.</title>
        <authorList>
            <person name="Yamashiro T."/>
            <person name="Shiraishi A."/>
            <person name="Nakayama K."/>
            <person name="Satake H."/>
        </authorList>
    </citation>
    <scope>NUCLEOTIDE SEQUENCE</scope>
</reference>
<protein>
    <recommendedName>
        <fullName evidence="4">DUF4283 domain-containing protein</fullName>
    </recommendedName>
</protein>